<feature type="region of interest" description="Disordered" evidence="1">
    <location>
        <begin position="1"/>
        <end position="80"/>
    </location>
</feature>
<dbReference type="GeneID" id="25322594"/>
<sequence>MARTLPWTIDHAPPPKRQRTLQASRPDVKKPASPARSEEPHDEHDPPDRGRRSNATSRRTTNLRTPSSSPTRAPPSTELMHEGYDADDIYIMVEDEFYTVAQTYTAHLHLAEYKRLVKQAREAPPKALPEPKSPMSRQAKQRLKSDALQLKQKDTLQSLGLASMEEEEEDKVPDLWSGTSLAPLMAGGNQEKTSLLGLERMASNTKAGMGFIRPSSSDSSGRDLGHDDLTRVAPTTSGTSSARVKGHSFADAISSTGKTNSSLTSARRPDVLADRRSEPLRVRSVSSEAQNDHETKTTAPSRNDSGIRRHRPTPKANGSFLKRKLDKEQEKKSRLEEIPMFII</sequence>
<accession>A0A0D2C6G9</accession>
<organism evidence="2 3">
    <name type="scientific">Exophiala xenobiotica</name>
    <dbReference type="NCBI Taxonomy" id="348802"/>
    <lineage>
        <taxon>Eukaryota</taxon>
        <taxon>Fungi</taxon>
        <taxon>Dikarya</taxon>
        <taxon>Ascomycota</taxon>
        <taxon>Pezizomycotina</taxon>
        <taxon>Eurotiomycetes</taxon>
        <taxon>Chaetothyriomycetidae</taxon>
        <taxon>Chaetothyriales</taxon>
        <taxon>Herpotrichiellaceae</taxon>
        <taxon>Exophiala</taxon>
    </lineage>
</organism>
<feature type="compositionally biased region" description="Polar residues" evidence="1">
    <location>
        <begin position="253"/>
        <end position="265"/>
    </location>
</feature>
<feature type="compositionally biased region" description="Basic and acidic residues" evidence="1">
    <location>
        <begin position="267"/>
        <end position="281"/>
    </location>
</feature>
<gene>
    <name evidence="2" type="ORF">PV05_00686</name>
</gene>
<feature type="compositionally biased region" description="Polar residues" evidence="1">
    <location>
        <begin position="233"/>
        <end position="242"/>
    </location>
</feature>
<feature type="compositionally biased region" description="Basic and acidic residues" evidence="1">
    <location>
        <begin position="323"/>
        <end position="337"/>
    </location>
</feature>
<dbReference type="EMBL" id="KN847317">
    <property type="protein sequence ID" value="KIW60471.1"/>
    <property type="molecule type" value="Genomic_DNA"/>
</dbReference>
<keyword evidence="3" id="KW-1185">Reference proteome</keyword>
<reference evidence="2 3" key="1">
    <citation type="submission" date="2015-01" db="EMBL/GenBank/DDBJ databases">
        <title>The Genome Sequence of Exophiala xenobiotica CBS118157.</title>
        <authorList>
            <consortium name="The Broad Institute Genomics Platform"/>
            <person name="Cuomo C."/>
            <person name="de Hoog S."/>
            <person name="Gorbushina A."/>
            <person name="Stielow B."/>
            <person name="Teixiera M."/>
            <person name="Abouelleil A."/>
            <person name="Chapman S.B."/>
            <person name="Priest M."/>
            <person name="Young S.K."/>
            <person name="Wortman J."/>
            <person name="Nusbaum C."/>
            <person name="Birren B."/>
        </authorList>
    </citation>
    <scope>NUCLEOTIDE SEQUENCE [LARGE SCALE GENOMIC DNA]</scope>
    <source>
        <strain evidence="2 3">CBS 118157</strain>
    </source>
</reference>
<dbReference type="STRING" id="348802.A0A0D2C6G9"/>
<dbReference type="OrthoDB" id="5374569at2759"/>
<feature type="compositionally biased region" description="Low complexity" evidence="1">
    <location>
        <begin position="53"/>
        <end position="77"/>
    </location>
</feature>
<name>A0A0D2C6G9_9EURO</name>
<evidence type="ECO:0000313" key="2">
    <source>
        <dbReference type="EMBL" id="KIW60471.1"/>
    </source>
</evidence>
<evidence type="ECO:0000313" key="3">
    <source>
        <dbReference type="Proteomes" id="UP000054342"/>
    </source>
</evidence>
<dbReference type="AlphaFoldDB" id="A0A0D2C6G9"/>
<feature type="region of interest" description="Disordered" evidence="1">
    <location>
        <begin position="208"/>
        <end position="343"/>
    </location>
</feature>
<feature type="compositionally biased region" description="Basic and acidic residues" evidence="1">
    <location>
        <begin position="220"/>
        <end position="230"/>
    </location>
</feature>
<dbReference type="Proteomes" id="UP000054342">
    <property type="component" value="Unassembled WGS sequence"/>
</dbReference>
<evidence type="ECO:0000256" key="1">
    <source>
        <dbReference type="SAM" id="MobiDB-lite"/>
    </source>
</evidence>
<protein>
    <submittedName>
        <fullName evidence="2">Uncharacterized protein</fullName>
    </submittedName>
</protein>
<proteinExistence type="predicted"/>
<feature type="compositionally biased region" description="Basic and acidic residues" evidence="1">
    <location>
        <begin position="26"/>
        <end position="51"/>
    </location>
</feature>
<dbReference type="RefSeq" id="XP_013321056.1">
    <property type="nucleotide sequence ID" value="XM_013465602.1"/>
</dbReference>
<feature type="region of interest" description="Disordered" evidence="1">
    <location>
        <begin position="121"/>
        <end position="145"/>
    </location>
</feature>